<feature type="compositionally biased region" description="Low complexity" evidence="8">
    <location>
        <begin position="445"/>
        <end position="463"/>
    </location>
</feature>
<dbReference type="InterPro" id="IPR033876">
    <property type="entry name" value="SAP-like"/>
</dbReference>
<dbReference type="InterPro" id="IPR021109">
    <property type="entry name" value="Peptidase_aspartic_dom_sf"/>
</dbReference>
<dbReference type="CDD" id="cd05474">
    <property type="entry name" value="SAP_like"/>
    <property type="match status" value="1"/>
</dbReference>
<evidence type="ECO:0000256" key="2">
    <source>
        <dbReference type="ARBA" id="ARBA00022670"/>
    </source>
</evidence>
<keyword evidence="12" id="KW-1185">Reference proteome</keyword>
<dbReference type="Pfam" id="PF00026">
    <property type="entry name" value="Asp"/>
    <property type="match status" value="1"/>
</dbReference>
<name>A0AA39ZTM6_9PEZI</name>
<reference evidence="11" key="1">
    <citation type="submission" date="2023-06" db="EMBL/GenBank/DDBJ databases">
        <title>Genome-scale phylogeny and comparative genomics of the fungal order Sordariales.</title>
        <authorList>
            <consortium name="Lawrence Berkeley National Laboratory"/>
            <person name="Hensen N."/>
            <person name="Bonometti L."/>
            <person name="Westerberg I."/>
            <person name="Brannstrom I.O."/>
            <person name="Guillou S."/>
            <person name="Cros-Aarteil S."/>
            <person name="Calhoun S."/>
            <person name="Haridas S."/>
            <person name="Kuo A."/>
            <person name="Mondo S."/>
            <person name="Pangilinan J."/>
            <person name="Riley R."/>
            <person name="LaButti K."/>
            <person name="Andreopoulos B."/>
            <person name="Lipzen A."/>
            <person name="Chen C."/>
            <person name="Yanf M."/>
            <person name="Daum C."/>
            <person name="Ng V."/>
            <person name="Clum A."/>
            <person name="Steindorff A."/>
            <person name="Ohm R."/>
            <person name="Martin F."/>
            <person name="Silar P."/>
            <person name="Natvig D."/>
            <person name="Lalanne C."/>
            <person name="Gautier V."/>
            <person name="Ament-velasquez S.L."/>
            <person name="Kruys A."/>
            <person name="Hutchinson M.I."/>
            <person name="Powell A.J."/>
            <person name="Barry K."/>
            <person name="Miller A.N."/>
            <person name="Grigoriev I.V."/>
            <person name="Debuchy R."/>
            <person name="Gladieux P."/>
            <person name="Thoren M.H."/>
            <person name="Johannesson H."/>
        </authorList>
    </citation>
    <scope>NUCLEOTIDE SEQUENCE</scope>
    <source>
        <strain evidence="11">SMH2392-1A</strain>
    </source>
</reference>
<feature type="signal peptide" evidence="9">
    <location>
        <begin position="1"/>
        <end position="19"/>
    </location>
</feature>
<dbReference type="Gene3D" id="2.40.70.10">
    <property type="entry name" value="Acid Proteases"/>
    <property type="match status" value="2"/>
</dbReference>
<dbReference type="SUPFAM" id="SSF50630">
    <property type="entry name" value="Acid proteases"/>
    <property type="match status" value="1"/>
</dbReference>
<dbReference type="Proteomes" id="UP001172101">
    <property type="component" value="Unassembled WGS sequence"/>
</dbReference>
<dbReference type="InterPro" id="IPR033121">
    <property type="entry name" value="PEPTIDASE_A1"/>
</dbReference>
<proteinExistence type="inferred from homology"/>
<evidence type="ECO:0000256" key="8">
    <source>
        <dbReference type="SAM" id="MobiDB-lite"/>
    </source>
</evidence>
<evidence type="ECO:0000256" key="4">
    <source>
        <dbReference type="ARBA" id="ARBA00022750"/>
    </source>
</evidence>
<accession>A0AA39ZTM6</accession>
<dbReference type="PANTHER" id="PTHR47966:SF65">
    <property type="entry name" value="ASPARTIC-TYPE ENDOPEPTIDASE"/>
    <property type="match status" value="1"/>
</dbReference>
<dbReference type="InterPro" id="IPR001969">
    <property type="entry name" value="Aspartic_peptidase_AS"/>
</dbReference>
<evidence type="ECO:0000259" key="10">
    <source>
        <dbReference type="PROSITE" id="PS51767"/>
    </source>
</evidence>
<comment type="caution">
    <text evidence="11">The sequence shown here is derived from an EMBL/GenBank/DDBJ whole genome shotgun (WGS) entry which is preliminary data.</text>
</comment>
<feature type="compositionally biased region" description="Gly residues" evidence="8">
    <location>
        <begin position="464"/>
        <end position="475"/>
    </location>
</feature>
<evidence type="ECO:0000313" key="12">
    <source>
        <dbReference type="Proteomes" id="UP001172101"/>
    </source>
</evidence>
<keyword evidence="5 7" id="KW-0378">Hydrolase</keyword>
<feature type="active site" evidence="6">
    <location>
        <position position="80"/>
    </location>
</feature>
<evidence type="ECO:0000256" key="7">
    <source>
        <dbReference type="RuleBase" id="RU000454"/>
    </source>
</evidence>
<keyword evidence="3 9" id="KW-0732">Signal</keyword>
<protein>
    <submittedName>
        <fullName evidence="11">Aspartic peptidase domain-containing protein</fullName>
    </submittedName>
</protein>
<feature type="region of interest" description="Disordered" evidence="8">
    <location>
        <begin position="440"/>
        <end position="502"/>
    </location>
</feature>
<dbReference type="PROSITE" id="PS51767">
    <property type="entry name" value="PEPTIDASE_A1"/>
    <property type="match status" value="1"/>
</dbReference>
<sequence>MKAASAIFLLALALGISSAEDHVVEFSLSRGSVLRTGLSLPPLARRATLTEDLINNITDTAYFVDVEVGSPGQKVSLLFDTGSSDTWVISYRANLCTDPSVQLTLNSKCLDTYDPAKSSTYSLVQTGGLNISYIAGAGAFGDYITDDLSIGGAVIKKLQMGYATVVPQAYGIMGLGFSSNVATRSKYPTIMDQLSSQGLITSKAFSLYLNDVRSDGGTILFGGVDQDKFIGPLTVLPIVRSIFTGNFTQFEVMVSALSLWFTNGTKTDLSSPVLTASLPAILDSGTTLTYLPNDLALQVFRAVGAATYGVSGLAFVDCELPNLQPELTMNFTFGSATISVPVRDLVLDLLGASASTIPGLPFKRSCYFTIQSNAGFQASQRTPNYALIGSNFLRSAYVVYDMDNLQIGIAQANLNSTTSKISELRANGSATGGLSGLTGVAAQQTSSTPTTTATTTTRSSGTTANGGGGGGGLSGTGSSENSPTPTVTVVVPGRSAGSTTTGAPPLAAAVVAACILCFAFTMF</sequence>
<evidence type="ECO:0000256" key="5">
    <source>
        <dbReference type="ARBA" id="ARBA00022801"/>
    </source>
</evidence>
<dbReference type="GeneID" id="85322160"/>
<comment type="similarity">
    <text evidence="1 7">Belongs to the peptidase A1 family.</text>
</comment>
<keyword evidence="2 7" id="KW-0645">Protease</keyword>
<evidence type="ECO:0000256" key="3">
    <source>
        <dbReference type="ARBA" id="ARBA00022729"/>
    </source>
</evidence>
<dbReference type="AlphaFoldDB" id="A0AA39ZTM6"/>
<feature type="active site" evidence="6">
    <location>
        <position position="283"/>
    </location>
</feature>
<dbReference type="PANTHER" id="PTHR47966">
    <property type="entry name" value="BETA-SITE APP-CLEAVING ENZYME, ISOFORM A-RELATED"/>
    <property type="match status" value="1"/>
</dbReference>
<dbReference type="GO" id="GO:0006508">
    <property type="term" value="P:proteolysis"/>
    <property type="evidence" value="ECO:0007669"/>
    <property type="project" value="UniProtKB-KW"/>
</dbReference>
<dbReference type="GO" id="GO:0004190">
    <property type="term" value="F:aspartic-type endopeptidase activity"/>
    <property type="evidence" value="ECO:0007669"/>
    <property type="project" value="UniProtKB-KW"/>
</dbReference>
<dbReference type="PRINTS" id="PR00792">
    <property type="entry name" value="PEPSIN"/>
</dbReference>
<evidence type="ECO:0000256" key="1">
    <source>
        <dbReference type="ARBA" id="ARBA00007447"/>
    </source>
</evidence>
<dbReference type="InterPro" id="IPR001461">
    <property type="entry name" value="Aspartic_peptidase_A1"/>
</dbReference>
<gene>
    <name evidence="11" type="ORF">B0T26DRAFT_658656</name>
</gene>
<dbReference type="PROSITE" id="PS00141">
    <property type="entry name" value="ASP_PROTEASE"/>
    <property type="match status" value="2"/>
</dbReference>
<feature type="chain" id="PRO_5041452561" evidence="9">
    <location>
        <begin position="20"/>
        <end position="523"/>
    </location>
</feature>
<dbReference type="EMBL" id="JAUIRO010000008">
    <property type="protein sequence ID" value="KAK0703438.1"/>
    <property type="molecule type" value="Genomic_DNA"/>
</dbReference>
<feature type="compositionally biased region" description="Low complexity" evidence="8">
    <location>
        <begin position="476"/>
        <end position="492"/>
    </location>
</feature>
<evidence type="ECO:0000256" key="6">
    <source>
        <dbReference type="PIRSR" id="PIRSR601461-1"/>
    </source>
</evidence>
<evidence type="ECO:0000256" key="9">
    <source>
        <dbReference type="SAM" id="SignalP"/>
    </source>
</evidence>
<feature type="domain" description="Peptidase A1" evidence="10">
    <location>
        <begin position="62"/>
        <end position="410"/>
    </location>
</feature>
<dbReference type="RefSeq" id="XP_060290297.1">
    <property type="nucleotide sequence ID" value="XM_060438890.1"/>
</dbReference>
<evidence type="ECO:0000313" key="11">
    <source>
        <dbReference type="EMBL" id="KAK0703438.1"/>
    </source>
</evidence>
<organism evidence="11 12">
    <name type="scientific">Lasiosphaeria miniovina</name>
    <dbReference type="NCBI Taxonomy" id="1954250"/>
    <lineage>
        <taxon>Eukaryota</taxon>
        <taxon>Fungi</taxon>
        <taxon>Dikarya</taxon>
        <taxon>Ascomycota</taxon>
        <taxon>Pezizomycotina</taxon>
        <taxon>Sordariomycetes</taxon>
        <taxon>Sordariomycetidae</taxon>
        <taxon>Sordariales</taxon>
        <taxon>Lasiosphaeriaceae</taxon>
        <taxon>Lasiosphaeria</taxon>
    </lineage>
</organism>
<keyword evidence="4 7" id="KW-0064">Aspartyl protease</keyword>